<keyword evidence="1" id="KW-0597">Phosphoprotein</keyword>
<organism evidence="3 4">
    <name type="scientific">Dyadobacter chenwenxiniae</name>
    <dbReference type="NCBI Taxonomy" id="2906456"/>
    <lineage>
        <taxon>Bacteria</taxon>
        <taxon>Pseudomonadati</taxon>
        <taxon>Bacteroidota</taxon>
        <taxon>Cytophagia</taxon>
        <taxon>Cytophagales</taxon>
        <taxon>Spirosomataceae</taxon>
        <taxon>Dyadobacter</taxon>
    </lineage>
</organism>
<feature type="domain" description="Response regulatory" evidence="2">
    <location>
        <begin position="4"/>
        <end position="125"/>
    </location>
</feature>
<dbReference type="SUPFAM" id="SSF52172">
    <property type="entry name" value="CheY-like"/>
    <property type="match status" value="2"/>
</dbReference>
<reference evidence="3" key="1">
    <citation type="submission" date="2021-12" db="EMBL/GenBank/DDBJ databases">
        <title>Novel species in genus Dyadobacter.</title>
        <authorList>
            <person name="Ma C."/>
        </authorList>
    </citation>
    <scope>NUCLEOTIDE SEQUENCE</scope>
    <source>
        <strain evidence="3">LJ419</strain>
    </source>
</reference>
<dbReference type="RefSeq" id="WP_234655743.1">
    <property type="nucleotide sequence ID" value="NZ_CP094997.1"/>
</dbReference>
<feature type="modified residue" description="4-aspartylphosphate" evidence="1">
    <location>
        <position position="58"/>
    </location>
</feature>
<dbReference type="EMBL" id="JAJTTC010000002">
    <property type="protein sequence ID" value="MCF0062650.1"/>
    <property type="molecule type" value="Genomic_DNA"/>
</dbReference>
<gene>
    <name evidence="3" type="ORF">LXM26_14175</name>
</gene>
<dbReference type="SMART" id="SM00448">
    <property type="entry name" value="REC"/>
    <property type="match status" value="2"/>
</dbReference>
<dbReference type="AlphaFoldDB" id="A0A9X1TFG0"/>
<feature type="modified residue" description="4-aspartylphosphate" evidence="1">
    <location>
        <position position="205"/>
    </location>
</feature>
<dbReference type="InterPro" id="IPR011006">
    <property type="entry name" value="CheY-like_superfamily"/>
</dbReference>
<dbReference type="PANTHER" id="PTHR44520">
    <property type="entry name" value="RESPONSE REGULATOR RCP1-RELATED"/>
    <property type="match status" value="1"/>
</dbReference>
<evidence type="ECO:0000256" key="1">
    <source>
        <dbReference type="PROSITE-ProRule" id="PRU00169"/>
    </source>
</evidence>
<accession>A0A9X1TFG0</accession>
<evidence type="ECO:0000259" key="2">
    <source>
        <dbReference type="PROSITE" id="PS50110"/>
    </source>
</evidence>
<sequence>MMRKIYLVDDDEDDRIMIRQALESVAEEIEIVELTNGKQLLFFLEENPSMEPSLILMDMNMPIMNGVEALSALKNRTHLRHIPVVFISTSENPNFVEQGYQLGANAYIVKPNTLDGYQRIAHAITLCFLNSYLPATRKGPLRKSKGKNVVVIEDNPDYAALMGILIKRDAPGLHVIHQSSAESAINFFESLDKTASAAIDLIIVDLYLPARKQGLDVLAWLRMSFMDKGIPIAPIVVLSSSGHHQDIQASYRLQANAYIVKPADPAGSFSFLTDLCSVWWETMSFPNKPASGIV</sequence>
<dbReference type="InterPro" id="IPR052893">
    <property type="entry name" value="TCS_response_regulator"/>
</dbReference>
<dbReference type="Proteomes" id="UP001139000">
    <property type="component" value="Unassembled WGS sequence"/>
</dbReference>
<dbReference type="GO" id="GO:0000160">
    <property type="term" value="P:phosphorelay signal transduction system"/>
    <property type="evidence" value="ECO:0007669"/>
    <property type="project" value="InterPro"/>
</dbReference>
<dbReference type="CDD" id="cd17557">
    <property type="entry name" value="REC_Rcp-like"/>
    <property type="match status" value="1"/>
</dbReference>
<dbReference type="Pfam" id="PF00072">
    <property type="entry name" value="Response_reg"/>
    <property type="match status" value="2"/>
</dbReference>
<evidence type="ECO:0000313" key="3">
    <source>
        <dbReference type="EMBL" id="MCF0062650.1"/>
    </source>
</evidence>
<protein>
    <submittedName>
        <fullName evidence="3">Response regulator</fullName>
    </submittedName>
</protein>
<comment type="caution">
    <text evidence="3">The sequence shown here is derived from an EMBL/GenBank/DDBJ whole genome shotgun (WGS) entry which is preliminary data.</text>
</comment>
<evidence type="ECO:0000313" key="4">
    <source>
        <dbReference type="Proteomes" id="UP001139000"/>
    </source>
</evidence>
<dbReference type="InterPro" id="IPR001789">
    <property type="entry name" value="Sig_transdc_resp-reg_receiver"/>
</dbReference>
<keyword evidence="4" id="KW-1185">Reference proteome</keyword>
<name>A0A9X1TFG0_9BACT</name>
<dbReference type="PROSITE" id="PS50110">
    <property type="entry name" value="RESPONSE_REGULATORY"/>
    <property type="match status" value="2"/>
</dbReference>
<proteinExistence type="predicted"/>
<feature type="domain" description="Response regulatory" evidence="2">
    <location>
        <begin position="148"/>
        <end position="276"/>
    </location>
</feature>
<dbReference type="PANTHER" id="PTHR44520:SF2">
    <property type="entry name" value="RESPONSE REGULATOR RCP1"/>
    <property type="match status" value="1"/>
</dbReference>
<dbReference type="Gene3D" id="3.40.50.2300">
    <property type="match status" value="2"/>
</dbReference>